<organism evidence="1 2">
    <name type="scientific">Brasilonema sennae CENA114</name>
    <dbReference type="NCBI Taxonomy" id="415709"/>
    <lineage>
        <taxon>Bacteria</taxon>
        <taxon>Bacillati</taxon>
        <taxon>Cyanobacteriota</taxon>
        <taxon>Cyanophyceae</taxon>
        <taxon>Nostocales</taxon>
        <taxon>Scytonemataceae</taxon>
        <taxon>Brasilonema</taxon>
        <taxon>Bromeliae group (in: Brasilonema)</taxon>
    </lineage>
</organism>
<dbReference type="KEGG" id="bsen:DP114_18190"/>
<evidence type="ECO:0000313" key="1">
    <source>
        <dbReference type="EMBL" id="QDL09565.1"/>
    </source>
</evidence>
<keyword evidence="2" id="KW-1185">Reference proteome</keyword>
<reference evidence="1 2" key="1">
    <citation type="submission" date="2018-06" db="EMBL/GenBank/DDBJ databases">
        <title>Comparative genomics of Brasilonema spp. strains.</title>
        <authorList>
            <person name="Alvarenga D.O."/>
            <person name="Fiore M.F."/>
            <person name="Varani A.M."/>
        </authorList>
    </citation>
    <scope>NUCLEOTIDE SEQUENCE [LARGE SCALE GENOMIC DNA]</scope>
    <source>
        <strain evidence="1 2">CENA114</strain>
    </source>
</reference>
<dbReference type="Proteomes" id="UP000503129">
    <property type="component" value="Chromosome"/>
</dbReference>
<dbReference type="RefSeq" id="WP_169263377.1">
    <property type="nucleotide sequence ID" value="NZ_CAWOXK010000001.1"/>
</dbReference>
<proteinExistence type="predicted"/>
<evidence type="ECO:0000313" key="2">
    <source>
        <dbReference type="Proteomes" id="UP000503129"/>
    </source>
</evidence>
<name>A0A856ME24_9CYAN</name>
<gene>
    <name evidence="1" type="ORF">DP114_18190</name>
</gene>
<accession>A0A856ME24</accession>
<protein>
    <submittedName>
        <fullName evidence="1">Uncharacterized protein</fullName>
    </submittedName>
</protein>
<sequence>MSTLNQVDYLFSNRRPFCKKVVRLFCEQGGENPQIVLEDIAAILKGTDSENEEAIALIEEKLREAQITPAVYESLRLVDPNEFEEFYLQSDEVADPAIYGTLGKWWNKLRYAIEKNVAHLGESVIELSTWEELQPKARSVFGSEYNKEITIREWAAKLFKLDVPWILTVITTDSGNAASYTTTINMDREPEKKGTKEYNNQINIHTPQNLIPVTTRVKGLLERPKAFVEKARDNKKIQSAIQNDEELVRHQKSLGRSTEQIIQDVWGMTPQSHLVDWDEEVTNYQYEILSTFVNSVRLKNGDVRTSN</sequence>
<dbReference type="EMBL" id="CP030118">
    <property type="protein sequence ID" value="QDL09565.1"/>
    <property type="molecule type" value="Genomic_DNA"/>
</dbReference>
<dbReference type="AlphaFoldDB" id="A0A856ME24"/>